<keyword evidence="5 6" id="KW-0472">Membrane</keyword>
<dbReference type="InterPro" id="IPR020948">
    <property type="entry name" value="P_starv_induced_PsiE-like"/>
</dbReference>
<proteinExistence type="predicted"/>
<gene>
    <name evidence="8" type="ORF">NBG4_540004</name>
</gene>
<dbReference type="Pfam" id="PF11563">
    <property type="entry name" value="Protoglobin"/>
    <property type="match status" value="1"/>
</dbReference>
<dbReference type="InterPro" id="IPR009050">
    <property type="entry name" value="Globin-like_sf"/>
</dbReference>
<sequence>MRSFKEIKQDYRFTDEDQKRLAALQPLMAERSEEIMSTLNLWFMGTKGAYSLFTAQTLKTHVFETQKSWFNELFAGTYENRFYEQLIKIGAAHVRRNVDVHYMQRAANIIKNACIGIISKAEQPVAEITSNIITVGKIIDISMNVIVSAYIEEEIRFYSPVYKVKSALISFSERFSQATNFMLVFALIGLTLGVGWLFLRDVINIFSGNIEQGIIASLGSMLLLWLMLELMNTEISHLKGGKFHISIFVGVALVTMIRETMIATLRHEKPESIYYLIAAILVIGFVYWIVAKTENNRK</sequence>
<feature type="transmembrane region" description="Helical" evidence="6">
    <location>
        <begin position="273"/>
        <end position="290"/>
    </location>
</feature>
<dbReference type="EMBL" id="OUUY01000102">
    <property type="protein sequence ID" value="SPQ01420.1"/>
    <property type="molecule type" value="Genomic_DNA"/>
</dbReference>
<dbReference type="InterPro" id="IPR012292">
    <property type="entry name" value="Globin/Proto"/>
</dbReference>
<dbReference type="Gene3D" id="1.10.490.10">
    <property type="entry name" value="Globins"/>
    <property type="match status" value="1"/>
</dbReference>
<keyword evidence="3 6" id="KW-0812">Transmembrane</keyword>
<evidence type="ECO:0000256" key="3">
    <source>
        <dbReference type="ARBA" id="ARBA00022692"/>
    </source>
</evidence>
<dbReference type="InterPro" id="IPR044398">
    <property type="entry name" value="Globin-sensor_dom"/>
</dbReference>
<dbReference type="OrthoDB" id="9774793at2"/>
<feature type="transmembrane region" description="Helical" evidence="6">
    <location>
        <begin position="243"/>
        <end position="261"/>
    </location>
</feature>
<evidence type="ECO:0000256" key="6">
    <source>
        <dbReference type="SAM" id="Phobius"/>
    </source>
</evidence>
<dbReference type="Proteomes" id="UP000245125">
    <property type="component" value="Unassembled WGS sequence"/>
</dbReference>
<feature type="transmembrane region" description="Helical" evidence="6">
    <location>
        <begin position="214"/>
        <end position="231"/>
    </location>
</feature>
<reference evidence="9" key="1">
    <citation type="submission" date="2018-03" db="EMBL/GenBank/DDBJ databases">
        <authorList>
            <person name="Zecchin S."/>
        </authorList>
    </citation>
    <scope>NUCLEOTIDE SEQUENCE [LARGE SCALE GENOMIC DNA]</scope>
</reference>
<keyword evidence="9" id="KW-1185">Reference proteome</keyword>
<evidence type="ECO:0000256" key="4">
    <source>
        <dbReference type="ARBA" id="ARBA00022989"/>
    </source>
</evidence>
<keyword evidence="2" id="KW-1003">Cell membrane</keyword>
<dbReference type="AlphaFoldDB" id="A0A2U3QJ72"/>
<comment type="subcellular location">
    <subcellularLocation>
        <location evidence="1">Cell membrane</location>
        <topology evidence="1">Multi-pass membrane protein</topology>
    </subcellularLocation>
</comment>
<feature type="domain" description="Globin-sensor" evidence="7">
    <location>
        <begin position="3"/>
        <end position="154"/>
    </location>
</feature>
<protein>
    <recommendedName>
        <fullName evidence="7">Globin-sensor domain-containing protein</fullName>
    </recommendedName>
</protein>
<dbReference type="SUPFAM" id="SSF46458">
    <property type="entry name" value="Globin-like"/>
    <property type="match status" value="1"/>
</dbReference>
<feature type="transmembrane region" description="Helical" evidence="6">
    <location>
        <begin position="181"/>
        <end position="199"/>
    </location>
</feature>
<accession>A0A2U3QJ72</accession>
<evidence type="ECO:0000256" key="5">
    <source>
        <dbReference type="ARBA" id="ARBA00023136"/>
    </source>
</evidence>
<dbReference type="Pfam" id="PF06146">
    <property type="entry name" value="PsiE"/>
    <property type="match status" value="1"/>
</dbReference>
<dbReference type="GO" id="GO:0005886">
    <property type="term" value="C:plasma membrane"/>
    <property type="evidence" value="ECO:0007669"/>
    <property type="project" value="UniProtKB-SubCell"/>
</dbReference>
<name>A0A2U3QJ72_9BACT</name>
<evidence type="ECO:0000256" key="2">
    <source>
        <dbReference type="ARBA" id="ARBA00022475"/>
    </source>
</evidence>
<evidence type="ECO:0000313" key="8">
    <source>
        <dbReference type="EMBL" id="SPQ01420.1"/>
    </source>
</evidence>
<evidence type="ECO:0000259" key="7">
    <source>
        <dbReference type="Pfam" id="PF11563"/>
    </source>
</evidence>
<organism evidence="8 9">
    <name type="scientific">Candidatus Sulfobium mesophilum</name>
    <dbReference type="NCBI Taxonomy" id="2016548"/>
    <lineage>
        <taxon>Bacteria</taxon>
        <taxon>Pseudomonadati</taxon>
        <taxon>Nitrospirota</taxon>
        <taxon>Nitrospiria</taxon>
        <taxon>Nitrospirales</taxon>
        <taxon>Nitrospiraceae</taxon>
        <taxon>Candidatus Sulfobium</taxon>
    </lineage>
</organism>
<evidence type="ECO:0000313" key="9">
    <source>
        <dbReference type="Proteomes" id="UP000245125"/>
    </source>
</evidence>
<evidence type="ECO:0000256" key="1">
    <source>
        <dbReference type="ARBA" id="ARBA00004651"/>
    </source>
</evidence>
<dbReference type="GO" id="GO:0019825">
    <property type="term" value="F:oxygen binding"/>
    <property type="evidence" value="ECO:0007669"/>
    <property type="project" value="InterPro"/>
</dbReference>
<dbReference type="GO" id="GO:0020037">
    <property type="term" value="F:heme binding"/>
    <property type="evidence" value="ECO:0007669"/>
    <property type="project" value="InterPro"/>
</dbReference>
<keyword evidence="4 6" id="KW-1133">Transmembrane helix</keyword>